<feature type="region of interest" description="Disordered" evidence="2">
    <location>
        <begin position="1"/>
        <end position="92"/>
    </location>
</feature>
<evidence type="ECO:0000313" key="4">
    <source>
        <dbReference type="EMBL" id="GAA2405918.1"/>
    </source>
</evidence>
<comment type="similarity">
    <text evidence="1">Belongs to the short-chain dehydrogenases/reductases (SDR) family.</text>
</comment>
<feature type="compositionally biased region" description="Low complexity" evidence="2">
    <location>
        <begin position="43"/>
        <end position="68"/>
    </location>
</feature>
<protein>
    <recommendedName>
        <fullName evidence="3">Ketoreductase domain-containing protein</fullName>
    </recommendedName>
</protein>
<dbReference type="Pfam" id="PF13561">
    <property type="entry name" value="adh_short_C2"/>
    <property type="match status" value="1"/>
</dbReference>
<keyword evidence="5" id="KW-1185">Reference proteome</keyword>
<evidence type="ECO:0000259" key="3">
    <source>
        <dbReference type="SMART" id="SM00822"/>
    </source>
</evidence>
<dbReference type="InterPro" id="IPR036291">
    <property type="entry name" value="NAD(P)-bd_dom_sf"/>
</dbReference>
<sequence length="335" mass="34357">MNDTDHADRTGDVGDTVDLGGTGDTPGAAGTVGGTGGHRPSARRATAGMTGTTGTTGTTTGTTGMSRTAAEDSVQESRAPESAGPAVIVTGGSRGLGRETTLRLAAQGCDLAVCGRDAASLEAVAEEVRARYGRTPHTARLDVLDESALTAFVRESAARLGRVDGLVTVAGGARGTDLRDTEPSDWDLTCRLNVTHPAIALREAADHLAGTGGSAVLVSSVSGWKPAPPAQYAAAKAAQIHMASSLARELGPRGVRVNCVSPGSMLIEGKGWARLRDEDPRGYREFEKEFPGGRLVDPRDVAEVIAFLLSDRARAVNGANVPVDGGQNAPGAYGY</sequence>
<dbReference type="PANTHER" id="PTHR42760:SF40">
    <property type="entry name" value="3-OXOACYL-[ACYL-CARRIER-PROTEIN] REDUCTASE, CHLOROPLASTIC"/>
    <property type="match status" value="1"/>
</dbReference>
<evidence type="ECO:0000313" key="5">
    <source>
        <dbReference type="Proteomes" id="UP001499986"/>
    </source>
</evidence>
<name>A0ABN3IIK7_9ACTN</name>
<reference evidence="4 5" key="1">
    <citation type="journal article" date="2019" name="Int. J. Syst. Evol. Microbiol.">
        <title>The Global Catalogue of Microorganisms (GCM) 10K type strain sequencing project: providing services to taxonomists for standard genome sequencing and annotation.</title>
        <authorList>
            <consortium name="The Broad Institute Genomics Platform"/>
            <consortium name="The Broad Institute Genome Sequencing Center for Infectious Disease"/>
            <person name="Wu L."/>
            <person name="Ma J."/>
        </authorList>
    </citation>
    <scope>NUCLEOTIDE SEQUENCE [LARGE SCALE GENOMIC DNA]</scope>
    <source>
        <strain evidence="4 5">JCM 4358</strain>
    </source>
</reference>
<dbReference type="SUPFAM" id="SSF51735">
    <property type="entry name" value="NAD(P)-binding Rossmann-fold domains"/>
    <property type="match status" value="1"/>
</dbReference>
<dbReference type="PANTHER" id="PTHR42760">
    <property type="entry name" value="SHORT-CHAIN DEHYDROGENASES/REDUCTASES FAMILY MEMBER"/>
    <property type="match status" value="1"/>
</dbReference>
<evidence type="ECO:0000256" key="2">
    <source>
        <dbReference type="SAM" id="MobiDB-lite"/>
    </source>
</evidence>
<accession>A0ABN3IIK7</accession>
<dbReference type="EMBL" id="BAAASE010000005">
    <property type="protein sequence ID" value="GAA2405918.1"/>
    <property type="molecule type" value="Genomic_DNA"/>
</dbReference>
<gene>
    <name evidence="4" type="ORF">GCM10010255_45950</name>
</gene>
<proteinExistence type="inferred from homology"/>
<dbReference type="InterPro" id="IPR002347">
    <property type="entry name" value="SDR_fam"/>
</dbReference>
<dbReference type="Gene3D" id="3.40.50.720">
    <property type="entry name" value="NAD(P)-binding Rossmann-like Domain"/>
    <property type="match status" value="1"/>
</dbReference>
<dbReference type="CDD" id="cd05233">
    <property type="entry name" value="SDR_c"/>
    <property type="match status" value="1"/>
</dbReference>
<comment type="caution">
    <text evidence="4">The sequence shown here is derived from an EMBL/GenBank/DDBJ whole genome shotgun (WGS) entry which is preliminary data.</text>
</comment>
<feature type="compositionally biased region" description="Basic and acidic residues" evidence="2">
    <location>
        <begin position="1"/>
        <end position="12"/>
    </location>
</feature>
<feature type="compositionally biased region" description="Gly residues" evidence="2">
    <location>
        <begin position="20"/>
        <end position="37"/>
    </location>
</feature>
<feature type="domain" description="Ketoreductase" evidence="3">
    <location>
        <begin position="85"/>
        <end position="263"/>
    </location>
</feature>
<organism evidence="4 5">
    <name type="scientific">Streptomyces coeruleofuscus</name>
    <dbReference type="NCBI Taxonomy" id="66879"/>
    <lineage>
        <taxon>Bacteria</taxon>
        <taxon>Bacillati</taxon>
        <taxon>Actinomycetota</taxon>
        <taxon>Actinomycetes</taxon>
        <taxon>Kitasatosporales</taxon>
        <taxon>Streptomycetaceae</taxon>
        <taxon>Streptomyces</taxon>
    </lineage>
</organism>
<evidence type="ECO:0000256" key="1">
    <source>
        <dbReference type="ARBA" id="ARBA00006484"/>
    </source>
</evidence>
<dbReference type="PRINTS" id="PR00080">
    <property type="entry name" value="SDRFAMILY"/>
</dbReference>
<dbReference type="RefSeq" id="WP_346138571.1">
    <property type="nucleotide sequence ID" value="NZ_BAAASE010000005.1"/>
</dbReference>
<dbReference type="SMART" id="SM00822">
    <property type="entry name" value="PKS_KR"/>
    <property type="match status" value="1"/>
</dbReference>
<dbReference type="PRINTS" id="PR00081">
    <property type="entry name" value="GDHRDH"/>
</dbReference>
<dbReference type="InterPro" id="IPR057326">
    <property type="entry name" value="KR_dom"/>
</dbReference>
<dbReference type="Proteomes" id="UP001499986">
    <property type="component" value="Unassembled WGS sequence"/>
</dbReference>